<name>A0ACD3AQH7_9AGAR</name>
<evidence type="ECO:0000313" key="2">
    <source>
        <dbReference type="Proteomes" id="UP000308600"/>
    </source>
</evidence>
<keyword evidence="2" id="KW-1185">Reference proteome</keyword>
<proteinExistence type="predicted"/>
<organism evidence="1 2">
    <name type="scientific">Pluteus cervinus</name>
    <dbReference type="NCBI Taxonomy" id="181527"/>
    <lineage>
        <taxon>Eukaryota</taxon>
        <taxon>Fungi</taxon>
        <taxon>Dikarya</taxon>
        <taxon>Basidiomycota</taxon>
        <taxon>Agaricomycotina</taxon>
        <taxon>Agaricomycetes</taxon>
        <taxon>Agaricomycetidae</taxon>
        <taxon>Agaricales</taxon>
        <taxon>Pluteineae</taxon>
        <taxon>Pluteaceae</taxon>
        <taxon>Pluteus</taxon>
    </lineage>
</organism>
<sequence>MITMSPSMRATIDHLMTVNHTPTCDNEIFEEWGGYENFMKSYGLKPWDEPDMIKGWAIVKAMLGGEGSESTSDNSDDEDEASGEDDGGWDSDDFDFLLSEDEVDIVDGGIIFISDTRLGDVDGDLDDEAEAGPGTYDKID</sequence>
<evidence type="ECO:0000313" key="1">
    <source>
        <dbReference type="EMBL" id="TFK67561.1"/>
    </source>
</evidence>
<protein>
    <submittedName>
        <fullName evidence="1">Uncharacterized protein</fullName>
    </submittedName>
</protein>
<dbReference type="Proteomes" id="UP000308600">
    <property type="component" value="Unassembled WGS sequence"/>
</dbReference>
<gene>
    <name evidence="1" type="ORF">BDN72DRAFT_94324</name>
</gene>
<reference evidence="1 2" key="1">
    <citation type="journal article" date="2019" name="Nat. Ecol. Evol.">
        <title>Megaphylogeny resolves global patterns of mushroom evolution.</title>
        <authorList>
            <person name="Varga T."/>
            <person name="Krizsan K."/>
            <person name="Foldi C."/>
            <person name="Dima B."/>
            <person name="Sanchez-Garcia M."/>
            <person name="Sanchez-Ramirez S."/>
            <person name="Szollosi G.J."/>
            <person name="Szarkandi J.G."/>
            <person name="Papp V."/>
            <person name="Albert L."/>
            <person name="Andreopoulos W."/>
            <person name="Angelini C."/>
            <person name="Antonin V."/>
            <person name="Barry K.W."/>
            <person name="Bougher N.L."/>
            <person name="Buchanan P."/>
            <person name="Buyck B."/>
            <person name="Bense V."/>
            <person name="Catcheside P."/>
            <person name="Chovatia M."/>
            <person name="Cooper J."/>
            <person name="Damon W."/>
            <person name="Desjardin D."/>
            <person name="Finy P."/>
            <person name="Geml J."/>
            <person name="Haridas S."/>
            <person name="Hughes K."/>
            <person name="Justo A."/>
            <person name="Karasinski D."/>
            <person name="Kautmanova I."/>
            <person name="Kiss B."/>
            <person name="Kocsube S."/>
            <person name="Kotiranta H."/>
            <person name="LaButti K.M."/>
            <person name="Lechner B.E."/>
            <person name="Liimatainen K."/>
            <person name="Lipzen A."/>
            <person name="Lukacs Z."/>
            <person name="Mihaltcheva S."/>
            <person name="Morgado L.N."/>
            <person name="Niskanen T."/>
            <person name="Noordeloos M.E."/>
            <person name="Ohm R.A."/>
            <person name="Ortiz-Santana B."/>
            <person name="Ovrebo C."/>
            <person name="Racz N."/>
            <person name="Riley R."/>
            <person name="Savchenko A."/>
            <person name="Shiryaev A."/>
            <person name="Soop K."/>
            <person name="Spirin V."/>
            <person name="Szebenyi C."/>
            <person name="Tomsovsky M."/>
            <person name="Tulloss R.E."/>
            <person name="Uehling J."/>
            <person name="Grigoriev I.V."/>
            <person name="Vagvolgyi C."/>
            <person name="Papp T."/>
            <person name="Martin F.M."/>
            <person name="Miettinen O."/>
            <person name="Hibbett D.S."/>
            <person name="Nagy L.G."/>
        </authorList>
    </citation>
    <scope>NUCLEOTIDE SEQUENCE [LARGE SCALE GENOMIC DNA]</scope>
    <source>
        <strain evidence="1 2">NL-1719</strain>
    </source>
</reference>
<accession>A0ACD3AQH7</accession>
<dbReference type="EMBL" id="ML208373">
    <property type="protein sequence ID" value="TFK67561.1"/>
    <property type="molecule type" value="Genomic_DNA"/>
</dbReference>